<name>A0A2S1LAC4_9FLAO</name>
<dbReference type="OrthoDB" id="9799640at2"/>
<dbReference type="KEGG" id="ffa:FFWV33_03775"/>
<organism evidence="1 2">
    <name type="scientific">Flavobacterium faecale</name>
    <dbReference type="NCBI Taxonomy" id="1355330"/>
    <lineage>
        <taxon>Bacteria</taxon>
        <taxon>Pseudomonadati</taxon>
        <taxon>Bacteroidota</taxon>
        <taxon>Flavobacteriia</taxon>
        <taxon>Flavobacteriales</taxon>
        <taxon>Flavobacteriaceae</taxon>
        <taxon>Flavobacterium</taxon>
    </lineage>
</organism>
<keyword evidence="2" id="KW-1185">Reference proteome</keyword>
<sequence length="110" mass="12143">MKNDLPLISFTAIDNGYYSYIKVKHGSYPNLMFLLKEELGLDSFGECGGVGRCATCVIRTKGISGVSAIKERNEPNTLEQLGYDEEIIRLSCQLFVTTDLEGSAITVLEE</sequence>
<gene>
    <name evidence="1" type="ORF">FFWV33_03775</name>
</gene>
<dbReference type="RefSeq" id="WP_108739677.1">
    <property type="nucleotide sequence ID" value="NZ_CP020918.1"/>
</dbReference>
<proteinExistence type="predicted"/>
<dbReference type="EMBL" id="CP020918">
    <property type="protein sequence ID" value="AWG20720.1"/>
    <property type="molecule type" value="Genomic_DNA"/>
</dbReference>
<dbReference type="Proteomes" id="UP000244527">
    <property type="component" value="Chromosome"/>
</dbReference>
<evidence type="ECO:0000313" key="1">
    <source>
        <dbReference type="EMBL" id="AWG20720.1"/>
    </source>
</evidence>
<reference evidence="1 2" key="1">
    <citation type="submission" date="2017-04" db="EMBL/GenBank/DDBJ databases">
        <title>Compelte genome sequence of WV33.</title>
        <authorList>
            <person name="Lee P.C."/>
        </authorList>
    </citation>
    <scope>NUCLEOTIDE SEQUENCE [LARGE SCALE GENOMIC DNA]</scope>
    <source>
        <strain evidence="1 2">WV33</strain>
    </source>
</reference>
<dbReference type="InterPro" id="IPR012675">
    <property type="entry name" value="Beta-grasp_dom_sf"/>
</dbReference>
<dbReference type="Gene3D" id="3.10.20.30">
    <property type="match status" value="1"/>
</dbReference>
<accession>A0A2S1LAC4</accession>
<dbReference type="AlphaFoldDB" id="A0A2S1LAC4"/>
<evidence type="ECO:0000313" key="2">
    <source>
        <dbReference type="Proteomes" id="UP000244527"/>
    </source>
</evidence>
<protein>
    <submittedName>
        <fullName evidence="1">Uncharacterized protein</fullName>
    </submittedName>
</protein>
<dbReference type="InterPro" id="IPR036010">
    <property type="entry name" value="2Fe-2S_ferredoxin-like_sf"/>
</dbReference>
<dbReference type="SUPFAM" id="SSF54292">
    <property type="entry name" value="2Fe-2S ferredoxin-like"/>
    <property type="match status" value="1"/>
</dbReference>
<dbReference type="GO" id="GO:0051536">
    <property type="term" value="F:iron-sulfur cluster binding"/>
    <property type="evidence" value="ECO:0007669"/>
    <property type="project" value="InterPro"/>
</dbReference>